<dbReference type="InParanoid" id="A0A409W834"/>
<dbReference type="EMBL" id="NHTK01005733">
    <property type="protein sequence ID" value="PPQ74699.1"/>
    <property type="molecule type" value="Genomic_DNA"/>
</dbReference>
<dbReference type="AlphaFoldDB" id="A0A409W834"/>
<dbReference type="Proteomes" id="UP000284842">
    <property type="component" value="Unassembled WGS sequence"/>
</dbReference>
<evidence type="ECO:0000313" key="1">
    <source>
        <dbReference type="EMBL" id="PPQ74699.1"/>
    </source>
</evidence>
<organism evidence="1 2">
    <name type="scientific">Panaeolus cyanescens</name>
    <dbReference type="NCBI Taxonomy" id="181874"/>
    <lineage>
        <taxon>Eukaryota</taxon>
        <taxon>Fungi</taxon>
        <taxon>Dikarya</taxon>
        <taxon>Basidiomycota</taxon>
        <taxon>Agaricomycotina</taxon>
        <taxon>Agaricomycetes</taxon>
        <taxon>Agaricomycetidae</taxon>
        <taxon>Agaricales</taxon>
        <taxon>Agaricineae</taxon>
        <taxon>Galeropsidaceae</taxon>
        <taxon>Panaeolus</taxon>
    </lineage>
</organism>
<keyword evidence="2" id="KW-1185">Reference proteome</keyword>
<gene>
    <name evidence="1" type="ORF">CVT24_003791</name>
</gene>
<evidence type="ECO:0008006" key="3">
    <source>
        <dbReference type="Google" id="ProtNLM"/>
    </source>
</evidence>
<proteinExistence type="predicted"/>
<comment type="caution">
    <text evidence="1">The sequence shown here is derived from an EMBL/GenBank/DDBJ whole genome shotgun (WGS) entry which is preliminary data.</text>
</comment>
<accession>A0A409W834</accession>
<protein>
    <recommendedName>
        <fullName evidence="3">F-box domain-containing protein</fullName>
    </recommendedName>
</protein>
<dbReference type="SUPFAM" id="SSF52047">
    <property type="entry name" value="RNI-like"/>
    <property type="match status" value="1"/>
</dbReference>
<name>A0A409W834_9AGAR</name>
<dbReference type="OrthoDB" id="3541472at2759"/>
<reference evidence="1 2" key="1">
    <citation type="journal article" date="2018" name="Evol. Lett.">
        <title>Horizontal gene cluster transfer increased hallucinogenic mushroom diversity.</title>
        <authorList>
            <person name="Reynolds H.T."/>
            <person name="Vijayakumar V."/>
            <person name="Gluck-Thaler E."/>
            <person name="Korotkin H.B."/>
            <person name="Matheny P.B."/>
            <person name="Slot J.C."/>
        </authorList>
    </citation>
    <scope>NUCLEOTIDE SEQUENCE [LARGE SCALE GENOMIC DNA]</scope>
    <source>
        <strain evidence="1 2">2629</strain>
    </source>
</reference>
<sequence length="524" mass="59173">MLTLLPPELIHKICESLYSWRKIQNLHLASVFDVFRMLSVSNVEVQGRAPSSLGNLRLVCKELNAVIIPLLFSEVVFDFYADVNRNPDASLASHLQQVAYGNSPLCSNAQTLRISALCPRQKISNNAERRIREALIEDCLESYLGQAISCMKNLRYVCMEKLSIQDMKYFPLILPHLSALPLEHLSMDAGDFFNWTAPLPIPNTTTVTKLKLVLNAELAFISSTVDQIRDAVMSNSLLEDLDIQLSHTRADSPCQNLLISSPNIVSLRALKHLRITHSLLSEDAAVITHIPVMKSLKLQGMDPTLSSIWDNLKSSNIHLEELEVDSFSRPMMGYIASFSGLTRFVMLEVNAPKKPDYLGAAALEEDSEFFFKVALPNHCATITTLQIHANTWRPFCFCPSFAKSLMPCFRLTDCSLTLNYDEGVEQALQFMITSIISRPSSKQLRSLTLFSAATTQKLDIVTQHWQLHHKQANATVRWLRSIEIHEPDQYPQIIHLPQIDDVPLLVMTPCSEQEGVFKYVKEYK</sequence>
<evidence type="ECO:0000313" key="2">
    <source>
        <dbReference type="Proteomes" id="UP000284842"/>
    </source>
</evidence>
<dbReference type="STRING" id="181874.A0A409W834"/>